<evidence type="ECO:0000256" key="2">
    <source>
        <dbReference type="PIRSR" id="PIRSR613078-2"/>
    </source>
</evidence>
<sequence length="190" mass="22288">MKIILVRHGKTQANIDWKYSTDDTVLAKDGLHILDKTKKLLEDYDIDEVYTSDLIRSQETAKHLGFTNFTIDKRINEMNFGDFRGQSIDEVRLKQKLFFENERNNYFGIKYPNGESRNEVIRRTSEFLDEISKKDDKTILCISHGIAIRSTLFWVLKDLSNWNSFWIDNGSLTVFNVKDNKKLIESVNKI</sequence>
<comment type="caution">
    <text evidence="3">The sequence shown here is derived from an EMBL/GenBank/DDBJ whole genome shotgun (WGS) entry which is preliminary data.</text>
</comment>
<dbReference type="InterPro" id="IPR050275">
    <property type="entry name" value="PGM_Phosphatase"/>
</dbReference>
<feature type="binding site" evidence="2">
    <location>
        <begin position="7"/>
        <end position="14"/>
    </location>
    <ligand>
        <name>substrate</name>
    </ligand>
</feature>
<dbReference type="EMBL" id="AEXM01000012">
    <property type="protein sequence ID" value="EGC82388.1"/>
    <property type="molecule type" value="Genomic_DNA"/>
</dbReference>
<dbReference type="PANTHER" id="PTHR48100">
    <property type="entry name" value="BROAD-SPECIFICITY PHOSPHATASE YOR283W-RELATED"/>
    <property type="match status" value="1"/>
</dbReference>
<proteinExistence type="predicted"/>
<gene>
    <name evidence="3" type="ORF">HMPREF9290_1506</name>
</gene>
<organism evidence="3 4">
    <name type="scientific">Anaerococcus prevotii ACS-065-V-Col13</name>
    <dbReference type="NCBI Taxonomy" id="879305"/>
    <lineage>
        <taxon>Bacteria</taxon>
        <taxon>Bacillati</taxon>
        <taxon>Bacillota</taxon>
        <taxon>Tissierellia</taxon>
        <taxon>Tissierellales</taxon>
        <taxon>Peptoniphilaceae</taxon>
        <taxon>Anaerococcus</taxon>
    </lineage>
</organism>
<feature type="active site" description="Tele-phosphohistidine intermediate" evidence="1">
    <location>
        <position position="8"/>
    </location>
</feature>
<evidence type="ECO:0000256" key="1">
    <source>
        <dbReference type="PIRSR" id="PIRSR613078-1"/>
    </source>
</evidence>
<evidence type="ECO:0000313" key="3">
    <source>
        <dbReference type="EMBL" id="EGC82388.1"/>
    </source>
</evidence>
<dbReference type="SMART" id="SM00855">
    <property type="entry name" value="PGAM"/>
    <property type="match status" value="1"/>
</dbReference>
<dbReference type="PATRIC" id="fig|879305.3.peg.564"/>
<feature type="binding site" evidence="2">
    <location>
        <position position="56"/>
    </location>
    <ligand>
        <name>substrate</name>
    </ligand>
</feature>
<dbReference type="SUPFAM" id="SSF53254">
    <property type="entry name" value="Phosphoglycerate mutase-like"/>
    <property type="match status" value="1"/>
</dbReference>
<accession>F0GUT2</accession>
<dbReference type="Gene3D" id="3.40.50.1240">
    <property type="entry name" value="Phosphoglycerate mutase-like"/>
    <property type="match status" value="1"/>
</dbReference>
<dbReference type="Pfam" id="PF00300">
    <property type="entry name" value="His_Phos_1"/>
    <property type="match status" value="1"/>
</dbReference>
<dbReference type="CDD" id="cd07067">
    <property type="entry name" value="HP_PGM_like"/>
    <property type="match status" value="1"/>
</dbReference>
<dbReference type="GO" id="GO:0005737">
    <property type="term" value="C:cytoplasm"/>
    <property type="evidence" value="ECO:0007669"/>
    <property type="project" value="TreeGrafter"/>
</dbReference>
<feature type="active site" description="Proton donor/acceptor" evidence="1">
    <location>
        <position position="77"/>
    </location>
</feature>
<dbReference type="GO" id="GO:0016791">
    <property type="term" value="F:phosphatase activity"/>
    <property type="evidence" value="ECO:0007669"/>
    <property type="project" value="TreeGrafter"/>
</dbReference>
<protein>
    <submittedName>
        <fullName evidence="3">Phosphoglycerate mutase family protein</fullName>
    </submittedName>
</protein>
<dbReference type="eggNOG" id="COG0406">
    <property type="taxonomic scope" value="Bacteria"/>
</dbReference>
<dbReference type="Proteomes" id="UP000005286">
    <property type="component" value="Unassembled WGS sequence"/>
</dbReference>
<reference evidence="3 4" key="1">
    <citation type="submission" date="2011-01" db="EMBL/GenBank/DDBJ databases">
        <authorList>
            <person name="Durkin A.S."/>
            <person name="Madupu R."/>
            <person name="Torralba M."/>
            <person name="Gillis M."/>
            <person name="Methe B."/>
            <person name="Sutton G."/>
            <person name="Nelson K.E."/>
        </authorList>
    </citation>
    <scope>NUCLEOTIDE SEQUENCE [LARGE SCALE GENOMIC DNA]</scope>
    <source>
        <strain evidence="3 4">ACS-065-V-Col13</strain>
    </source>
</reference>
<dbReference type="AlphaFoldDB" id="F0GUT2"/>
<dbReference type="InterPro" id="IPR029033">
    <property type="entry name" value="His_PPase_superfam"/>
</dbReference>
<dbReference type="STRING" id="879305.HMPREF9290_1506"/>
<evidence type="ECO:0000313" key="4">
    <source>
        <dbReference type="Proteomes" id="UP000005286"/>
    </source>
</evidence>
<dbReference type="RefSeq" id="WP_004834216.1">
    <property type="nucleotide sequence ID" value="NZ_AEXM01000012.1"/>
</dbReference>
<dbReference type="InterPro" id="IPR013078">
    <property type="entry name" value="His_Pase_superF_clade-1"/>
</dbReference>
<name>F0GUT2_9FIRM</name>
<keyword evidence="4" id="KW-1185">Reference proteome</keyword>
<dbReference type="PANTHER" id="PTHR48100:SF1">
    <property type="entry name" value="HISTIDINE PHOSPHATASE FAMILY PROTEIN-RELATED"/>
    <property type="match status" value="1"/>
</dbReference>